<gene>
    <name evidence="1" type="ORF">S01H1_09756</name>
</gene>
<sequence length="188" mass="21340">MSIPKVLIFDHIAKCGGTSVQNMLMRAGCPILRLYVRGREYRNHGGPGPLLISAHEIFRDLPAQRDEWTFYFTFLRNPLDCFYSQVYASKPEGLSFAETVDLQLAEGARHVVKKFTLHPSDYDFVGTLEDWELSVAKLGKLTGLKLNPNIREQQSGRPAERPKEEQLTRVLRGPIALWQDVRATLRGA</sequence>
<dbReference type="EMBL" id="BARS01004986">
    <property type="protein sequence ID" value="GAF85286.1"/>
    <property type="molecule type" value="Genomic_DNA"/>
</dbReference>
<dbReference type="InterPro" id="IPR027417">
    <property type="entry name" value="P-loop_NTPase"/>
</dbReference>
<organism evidence="1">
    <name type="scientific">marine sediment metagenome</name>
    <dbReference type="NCBI Taxonomy" id="412755"/>
    <lineage>
        <taxon>unclassified sequences</taxon>
        <taxon>metagenomes</taxon>
        <taxon>ecological metagenomes</taxon>
    </lineage>
</organism>
<reference evidence="1" key="1">
    <citation type="journal article" date="2014" name="Front. Microbiol.">
        <title>High frequency of phylogenetically diverse reductive dehalogenase-homologous genes in deep subseafloor sedimentary metagenomes.</title>
        <authorList>
            <person name="Kawai M."/>
            <person name="Futagami T."/>
            <person name="Toyoda A."/>
            <person name="Takaki Y."/>
            <person name="Nishi S."/>
            <person name="Hori S."/>
            <person name="Arai W."/>
            <person name="Tsubouchi T."/>
            <person name="Morono Y."/>
            <person name="Uchiyama I."/>
            <person name="Ito T."/>
            <person name="Fujiyama A."/>
            <person name="Inagaki F."/>
            <person name="Takami H."/>
        </authorList>
    </citation>
    <scope>NUCLEOTIDE SEQUENCE</scope>
    <source>
        <strain evidence="1">Expedition CK06-06</strain>
    </source>
</reference>
<name>X0TD87_9ZZZZ</name>
<dbReference type="Gene3D" id="3.40.50.300">
    <property type="entry name" value="P-loop containing nucleotide triphosphate hydrolases"/>
    <property type="match status" value="1"/>
</dbReference>
<protein>
    <recommendedName>
        <fullName evidence="2">Sulfotransferase family protein</fullName>
    </recommendedName>
</protein>
<evidence type="ECO:0000313" key="1">
    <source>
        <dbReference type="EMBL" id="GAF85286.1"/>
    </source>
</evidence>
<dbReference type="AlphaFoldDB" id="X0TD87"/>
<evidence type="ECO:0008006" key="2">
    <source>
        <dbReference type="Google" id="ProtNLM"/>
    </source>
</evidence>
<accession>X0TD87</accession>
<comment type="caution">
    <text evidence="1">The sequence shown here is derived from an EMBL/GenBank/DDBJ whole genome shotgun (WGS) entry which is preliminary data.</text>
</comment>
<dbReference type="SUPFAM" id="SSF52540">
    <property type="entry name" value="P-loop containing nucleoside triphosphate hydrolases"/>
    <property type="match status" value="1"/>
</dbReference>
<proteinExistence type="predicted"/>